<dbReference type="EMBL" id="JAFCMP010000091">
    <property type="protein sequence ID" value="KAG5187221.1"/>
    <property type="molecule type" value="Genomic_DNA"/>
</dbReference>
<feature type="transmembrane region" description="Helical" evidence="2">
    <location>
        <begin position="83"/>
        <end position="101"/>
    </location>
</feature>
<feature type="region of interest" description="Disordered" evidence="1">
    <location>
        <begin position="1"/>
        <end position="21"/>
    </location>
</feature>
<dbReference type="AlphaFoldDB" id="A0A835Z4R8"/>
<accession>A0A835Z4R8</accession>
<evidence type="ECO:0000313" key="3">
    <source>
        <dbReference type="EMBL" id="KAG5187221.1"/>
    </source>
</evidence>
<keyword evidence="2" id="KW-0472">Membrane</keyword>
<reference evidence="3" key="1">
    <citation type="submission" date="2021-02" db="EMBL/GenBank/DDBJ databases">
        <title>First Annotated Genome of the Yellow-green Alga Tribonema minus.</title>
        <authorList>
            <person name="Mahan K.M."/>
        </authorList>
    </citation>
    <scope>NUCLEOTIDE SEQUENCE</scope>
    <source>
        <strain evidence="3">UTEX B ZZ1240</strain>
    </source>
</reference>
<proteinExistence type="predicted"/>
<gene>
    <name evidence="3" type="ORF">JKP88DRAFT_353736</name>
</gene>
<protein>
    <submittedName>
        <fullName evidence="3">Uncharacterized protein</fullName>
    </submittedName>
</protein>
<name>A0A835Z4R8_9STRA</name>
<feature type="transmembrane region" description="Helical" evidence="2">
    <location>
        <begin position="108"/>
        <end position="126"/>
    </location>
</feature>
<evidence type="ECO:0000313" key="4">
    <source>
        <dbReference type="Proteomes" id="UP000664859"/>
    </source>
</evidence>
<dbReference type="Proteomes" id="UP000664859">
    <property type="component" value="Unassembled WGS sequence"/>
</dbReference>
<organism evidence="3 4">
    <name type="scientific">Tribonema minus</name>
    <dbReference type="NCBI Taxonomy" id="303371"/>
    <lineage>
        <taxon>Eukaryota</taxon>
        <taxon>Sar</taxon>
        <taxon>Stramenopiles</taxon>
        <taxon>Ochrophyta</taxon>
        <taxon>PX clade</taxon>
        <taxon>Xanthophyceae</taxon>
        <taxon>Tribonematales</taxon>
        <taxon>Tribonemataceae</taxon>
        <taxon>Tribonema</taxon>
    </lineage>
</organism>
<sequence>MGDSEDMAERGSPLRARNSGKAQGFWSRKLLKRRRSAEVRSVLKEGTEQGAYTTRARLALGAAASLWCLAFVTRSWWPLRVALVALLLEPLLIASALLWWTGQPARSLASDGMAAACSFAAGFWWAAPAAAVASGAMQILLLPALAGVIAVWPLSMPAFDCATAQGCLVPLEGSLMGCLVPLEGSLMDTAAANPAVSGLALAAIAFLGVAAAEQWALSRCCAAGARRDGAQPAAPLRHAVAAAAGMATAKGLVRVMALHPLLLLDGAQDRMSPPFVPTLAPLLVTCAVLQLVDSAAAAAAAPQQQRSNSDSSCGGGGAWRALRWPVALHGAYALLGTVGATCAWPVAATAIARAALVGGAAAAAWRRLLSSPLYDALLDGGGGGSGGGSGSGSASGDGCEAGAWVELAEMGGDL</sequence>
<keyword evidence="2" id="KW-1133">Transmembrane helix</keyword>
<feature type="transmembrane region" description="Helical" evidence="2">
    <location>
        <begin position="132"/>
        <end position="152"/>
    </location>
</feature>
<evidence type="ECO:0000256" key="2">
    <source>
        <dbReference type="SAM" id="Phobius"/>
    </source>
</evidence>
<keyword evidence="4" id="KW-1185">Reference proteome</keyword>
<evidence type="ECO:0000256" key="1">
    <source>
        <dbReference type="SAM" id="MobiDB-lite"/>
    </source>
</evidence>
<keyword evidence="2" id="KW-0812">Transmembrane</keyword>
<comment type="caution">
    <text evidence="3">The sequence shown here is derived from an EMBL/GenBank/DDBJ whole genome shotgun (WGS) entry which is preliminary data.</text>
</comment>